<evidence type="ECO:0000256" key="2">
    <source>
        <dbReference type="ARBA" id="ARBA00022679"/>
    </source>
</evidence>
<dbReference type="GO" id="GO:0016740">
    <property type="term" value="F:transferase activity"/>
    <property type="evidence" value="ECO:0007669"/>
    <property type="project" value="UniProtKB-KW"/>
</dbReference>
<evidence type="ECO:0000313" key="4">
    <source>
        <dbReference type="Proteomes" id="UP000830055"/>
    </source>
</evidence>
<name>A0ABM7WEP1_9BACT</name>
<evidence type="ECO:0000313" key="3">
    <source>
        <dbReference type="EMBL" id="BDD89445.1"/>
    </source>
</evidence>
<dbReference type="RefSeq" id="WP_284152745.1">
    <property type="nucleotide sequence ID" value="NZ_AP025516.1"/>
</dbReference>
<dbReference type="InterPro" id="IPR051199">
    <property type="entry name" value="LPS_LOS_Heptosyltrfase"/>
</dbReference>
<protein>
    <submittedName>
        <fullName evidence="3">Glycosyl transferase</fullName>
    </submittedName>
</protein>
<keyword evidence="1" id="KW-0328">Glycosyltransferase</keyword>
<dbReference type="SUPFAM" id="SSF53756">
    <property type="entry name" value="UDP-Glycosyltransferase/glycogen phosphorylase"/>
    <property type="match status" value="1"/>
</dbReference>
<dbReference type="Proteomes" id="UP000830055">
    <property type="component" value="Chromosome"/>
</dbReference>
<dbReference type="Gene3D" id="3.40.50.2000">
    <property type="entry name" value="Glycogen Phosphorylase B"/>
    <property type="match status" value="2"/>
</dbReference>
<proteinExistence type="predicted"/>
<dbReference type="PANTHER" id="PTHR30160">
    <property type="entry name" value="TETRAACYLDISACCHARIDE 4'-KINASE-RELATED"/>
    <property type="match status" value="1"/>
</dbReference>
<dbReference type="CDD" id="cd03789">
    <property type="entry name" value="GT9_LPS_heptosyltransferase"/>
    <property type="match status" value="1"/>
</dbReference>
<dbReference type="InterPro" id="IPR002201">
    <property type="entry name" value="Glyco_trans_9"/>
</dbReference>
<organism evidence="3 4">
    <name type="scientific">Desulfofustis limnaeus</name>
    <dbReference type="NCBI Taxonomy" id="2740163"/>
    <lineage>
        <taxon>Bacteria</taxon>
        <taxon>Pseudomonadati</taxon>
        <taxon>Thermodesulfobacteriota</taxon>
        <taxon>Desulfobulbia</taxon>
        <taxon>Desulfobulbales</taxon>
        <taxon>Desulfocapsaceae</taxon>
        <taxon>Desulfofustis</taxon>
    </lineage>
</organism>
<gene>
    <name evidence="3" type="ORF">DPPLL_38100</name>
</gene>
<dbReference type="EMBL" id="AP025516">
    <property type="protein sequence ID" value="BDD89445.1"/>
    <property type="molecule type" value="Genomic_DNA"/>
</dbReference>
<keyword evidence="2 3" id="KW-0808">Transferase</keyword>
<reference evidence="3 4" key="1">
    <citation type="submission" date="2022-01" db="EMBL/GenBank/DDBJ databases">
        <title>Desulfofustis limnae sp. nov., a novel mesophilic sulfate-reducing bacterium isolated from marsh soil.</title>
        <authorList>
            <person name="Watanabe M."/>
            <person name="Takahashi A."/>
            <person name="Kojima H."/>
            <person name="Fukui M."/>
        </authorList>
    </citation>
    <scope>NUCLEOTIDE SEQUENCE [LARGE SCALE GENOMIC DNA]</scope>
    <source>
        <strain evidence="3 4">PPLL</strain>
    </source>
</reference>
<accession>A0ABM7WEP1</accession>
<keyword evidence="4" id="KW-1185">Reference proteome</keyword>
<dbReference type="Pfam" id="PF01075">
    <property type="entry name" value="Glyco_transf_9"/>
    <property type="match status" value="1"/>
</dbReference>
<evidence type="ECO:0000256" key="1">
    <source>
        <dbReference type="ARBA" id="ARBA00022676"/>
    </source>
</evidence>
<sequence>MDAVFVIKLSALGDLVQADGALRDIREHHRHAIITVMTTPPYLRYMQRCPWVDLVFVDPRASRFNLVALSVLRRRLHKQHIDLVYDLQQVGRTRFYKRWLFPNGSWVGDVPGCSCYLKRPKGAAAADHFAHHLRQAGVSVCHTLVGNVGWMADDVTSLMRQAELQPGFVLLIPGASAEHQEKRWPHFAELARHLLDRGYRVVTVPGPADLAVCRAIPGDMLVPDDGYYDLFVLAGLAAQARFVVGNDTGPTHIAAHLRKPGLALFGGHVSALSTGLQHTCFSWLEADDLHKLPFAKVWQQVEQLMGKDF</sequence>